<dbReference type="Proteomes" id="UP001321760">
    <property type="component" value="Unassembled WGS sequence"/>
</dbReference>
<evidence type="ECO:0000313" key="3">
    <source>
        <dbReference type="Proteomes" id="UP001321760"/>
    </source>
</evidence>
<dbReference type="AlphaFoldDB" id="A0AAV9GG91"/>
<organism evidence="2 3">
    <name type="scientific">Podospora aff. communis PSN243</name>
    <dbReference type="NCBI Taxonomy" id="3040156"/>
    <lineage>
        <taxon>Eukaryota</taxon>
        <taxon>Fungi</taxon>
        <taxon>Dikarya</taxon>
        <taxon>Ascomycota</taxon>
        <taxon>Pezizomycotina</taxon>
        <taxon>Sordariomycetes</taxon>
        <taxon>Sordariomycetidae</taxon>
        <taxon>Sordariales</taxon>
        <taxon>Podosporaceae</taxon>
        <taxon>Podospora</taxon>
    </lineage>
</organism>
<feature type="chain" id="PRO_5043496868" description="SCP domain-containing protein" evidence="1">
    <location>
        <begin position="20"/>
        <end position="199"/>
    </location>
</feature>
<name>A0AAV9GG91_9PEZI</name>
<dbReference type="EMBL" id="MU865955">
    <property type="protein sequence ID" value="KAK4446686.1"/>
    <property type="molecule type" value="Genomic_DNA"/>
</dbReference>
<keyword evidence="1" id="KW-0732">Signal</keyword>
<gene>
    <name evidence="2" type="ORF">QBC34DRAFT_496727</name>
</gene>
<sequence length="199" mass="21844">MKISAPILLFTGLASCVSAAPPLQTQDLDLSSIQLTAAPGLPSIQDLNLTVTDLLKPVPWVTVDSSHPAQTLERRATALQCDAGLAAERGFPWRSPYEIMWETKAVTAAYNYLLALGTTFCEVRNNVNFMHGWVGGRWVQVNVYTRRGVGYSRSYCRDVAIGMQFWMHERCRLNDAGGLFVTGGAYKANGNGDIWVSSI</sequence>
<dbReference type="PROSITE" id="PS51257">
    <property type="entry name" value="PROKAR_LIPOPROTEIN"/>
    <property type="match status" value="1"/>
</dbReference>
<reference evidence="2" key="1">
    <citation type="journal article" date="2023" name="Mol. Phylogenet. Evol.">
        <title>Genome-scale phylogeny and comparative genomics of the fungal order Sordariales.</title>
        <authorList>
            <person name="Hensen N."/>
            <person name="Bonometti L."/>
            <person name="Westerberg I."/>
            <person name="Brannstrom I.O."/>
            <person name="Guillou S."/>
            <person name="Cros-Aarteil S."/>
            <person name="Calhoun S."/>
            <person name="Haridas S."/>
            <person name="Kuo A."/>
            <person name="Mondo S."/>
            <person name="Pangilinan J."/>
            <person name="Riley R."/>
            <person name="LaButti K."/>
            <person name="Andreopoulos B."/>
            <person name="Lipzen A."/>
            <person name="Chen C."/>
            <person name="Yan M."/>
            <person name="Daum C."/>
            <person name="Ng V."/>
            <person name="Clum A."/>
            <person name="Steindorff A."/>
            <person name="Ohm R.A."/>
            <person name="Martin F."/>
            <person name="Silar P."/>
            <person name="Natvig D.O."/>
            <person name="Lalanne C."/>
            <person name="Gautier V."/>
            <person name="Ament-Velasquez S.L."/>
            <person name="Kruys A."/>
            <person name="Hutchinson M.I."/>
            <person name="Powell A.J."/>
            <person name="Barry K."/>
            <person name="Miller A.N."/>
            <person name="Grigoriev I.V."/>
            <person name="Debuchy R."/>
            <person name="Gladieux P."/>
            <person name="Hiltunen Thoren M."/>
            <person name="Johannesson H."/>
        </authorList>
    </citation>
    <scope>NUCLEOTIDE SEQUENCE</scope>
    <source>
        <strain evidence="2">PSN243</strain>
    </source>
</reference>
<evidence type="ECO:0008006" key="4">
    <source>
        <dbReference type="Google" id="ProtNLM"/>
    </source>
</evidence>
<accession>A0AAV9GG91</accession>
<feature type="signal peptide" evidence="1">
    <location>
        <begin position="1"/>
        <end position="19"/>
    </location>
</feature>
<keyword evidence="3" id="KW-1185">Reference proteome</keyword>
<comment type="caution">
    <text evidence="2">The sequence shown here is derived from an EMBL/GenBank/DDBJ whole genome shotgun (WGS) entry which is preliminary data.</text>
</comment>
<protein>
    <recommendedName>
        <fullName evidence="4">SCP domain-containing protein</fullName>
    </recommendedName>
</protein>
<evidence type="ECO:0000256" key="1">
    <source>
        <dbReference type="SAM" id="SignalP"/>
    </source>
</evidence>
<reference evidence="2" key="2">
    <citation type="submission" date="2023-05" db="EMBL/GenBank/DDBJ databases">
        <authorList>
            <consortium name="Lawrence Berkeley National Laboratory"/>
            <person name="Steindorff A."/>
            <person name="Hensen N."/>
            <person name="Bonometti L."/>
            <person name="Westerberg I."/>
            <person name="Brannstrom I.O."/>
            <person name="Guillou S."/>
            <person name="Cros-Aarteil S."/>
            <person name="Calhoun S."/>
            <person name="Haridas S."/>
            <person name="Kuo A."/>
            <person name="Mondo S."/>
            <person name="Pangilinan J."/>
            <person name="Riley R."/>
            <person name="Labutti K."/>
            <person name="Andreopoulos B."/>
            <person name="Lipzen A."/>
            <person name="Chen C."/>
            <person name="Yanf M."/>
            <person name="Daum C."/>
            <person name="Ng V."/>
            <person name="Clum A."/>
            <person name="Ohm R."/>
            <person name="Martin F."/>
            <person name="Silar P."/>
            <person name="Natvig D."/>
            <person name="Lalanne C."/>
            <person name="Gautier V."/>
            <person name="Ament-Velasquez S.L."/>
            <person name="Kruys A."/>
            <person name="Hutchinson M.I."/>
            <person name="Powell A.J."/>
            <person name="Barry K."/>
            <person name="Miller A.N."/>
            <person name="Grigoriev I.V."/>
            <person name="Debuchy R."/>
            <person name="Gladieux P."/>
            <person name="Thoren M.H."/>
            <person name="Johannesson H."/>
        </authorList>
    </citation>
    <scope>NUCLEOTIDE SEQUENCE</scope>
    <source>
        <strain evidence="2">PSN243</strain>
    </source>
</reference>
<evidence type="ECO:0000313" key="2">
    <source>
        <dbReference type="EMBL" id="KAK4446686.1"/>
    </source>
</evidence>
<proteinExistence type="predicted"/>